<dbReference type="AlphaFoldDB" id="A0A4R8LZQ5"/>
<organism evidence="1 2">
    <name type="scientific">Paraburkholderia rhizosphaerae</name>
    <dbReference type="NCBI Taxonomy" id="480658"/>
    <lineage>
        <taxon>Bacteria</taxon>
        <taxon>Pseudomonadati</taxon>
        <taxon>Pseudomonadota</taxon>
        <taxon>Betaproteobacteria</taxon>
        <taxon>Burkholderiales</taxon>
        <taxon>Burkholderiaceae</taxon>
        <taxon>Paraburkholderia</taxon>
    </lineage>
</organism>
<protein>
    <recommendedName>
        <fullName evidence="3">Lauroyl/myristoyl acyltransferase</fullName>
    </recommendedName>
</protein>
<evidence type="ECO:0000313" key="2">
    <source>
        <dbReference type="Proteomes" id="UP000295509"/>
    </source>
</evidence>
<keyword evidence="2" id="KW-1185">Reference proteome</keyword>
<reference evidence="1 2" key="1">
    <citation type="submission" date="2019-03" db="EMBL/GenBank/DDBJ databases">
        <title>Genomic Encyclopedia of Type Strains, Phase III (KMG-III): the genomes of soil and plant-associated and newly described type strains.</title>
        <authorList>
            <person name="Whitman W."/>
        </authorList>
    </citation>
    <scope>NUCLEOTIDE SEQUENCE [LARGE SCALE GENOMIC DNA]</scope>
    <source>
        <strain evidence="1 2">LMG 29544</strain>
    </source>
</reference>
<dbReference type="Proteomes" id="UP000295509">
    <property type="component" value="Unassembled WGS sequence"/>
</dbReference>
<sequence length="330" mass="37358">MRRGRVVLPNVESMKIRHLLRRYLSLPMRQIAVWRYRVRARLLCRMSLRTIEQIALAGSAVRSIFDARARWVGVERWETGRDVLQLKSLKRRDVEVGVRLEKLIDQRLHFGRQLCIAEAWPDLQAVAAALAQRIAELKAQAAARPVIVAPFHYVSQYANIYVIDELRKRLGLESLGVVSGVPRNLYGDDDAMIPAIDVLHTYSGENRNGLGLRVIRSLKRNGVVVLFADVPPYTLTRFPMETVGVTMFGRAARIHHGVFRLGAPVDAWLLPFYLRFERGRFGAQLCDAIPLAAENAPQRVADCIERALTDNFARSLVTGHPSIYAFSPTR</sequence>
<dbReference type="EMBL" id="SORE01000002">
    <property type="protein sequence ID" value="TDY54187.1"/>
    <property type="molecule type" value="Genomic_DNA"/>
</dbReference>
<dbReference type="RefSeq" id="WP_243849283.1">
    <property type="nucleotide sequence ID" value="NZ_SORE01000002.1"/>
</dbReference>
<name>A0A4R8LZQ5_9BURK</name>
<evidence type="ECO:0008006" key="3">
    <source>
        <dbReference type="Google" id="ProtNLM"/>
    </source>
</evidence>
<comment type="caution">
    <text evidence="1">The sequence shown here is derived from an EMBL/GenBank/DDBJ whole genome shotgun (WGS) entry which is preliminary data.</text>
</comment>
<gene>
    <name evidence="1" type="ORF">BX592_102334</name>
</gene>
<evidence type="ECO:0000313" key="1">
    <source>
        <dbReference type="EMBL" id="TDY54187.1"/>
    </source>
</evidence>
<proteinExistence type="predicted"/>
<accession>A0A4R8LZQ5</accession>